<sequence length="232" mass="27446">MNSSVLGYPDCLFFNIFLRVPAEELLKKCSFIFQDFAKFCIRKPFNKNLIKGSNPSWKTEKNHKESDYDERWEFLRPDGFKYEEPPIFVDGYFHPDFDPFQITSCLATNEFWSSKDITIDLLEEGFEPQILDELQPIITISEYVSHRADCEAIHRMIAFLLDENMKKVNFFETEEVFRQWQSQKWTKVEHKFHEYGPGVRYVYVRSDGRSLLGWPGPYGVKMANISIVVSYK</sequence>
<dbReference type="GO" id="GO:0019005">
    <property type="term" value="C:SCF ubiquitin ligase complex"/>
    <property type="evidence" value="ECO:0007669"/>
    <property type="project" value="TreeGrafter"/>
</dbReference>
<dbReference type="GO" id="GO:0031146">
    <property type="term" value="P:SCF-dependent proteasomal ubiquitin-dependent protein catabolic process"/>
    <property type="evidence" value="ECO:0007669"/>
    <property type="project" value="TreeGrafter"/>
</dbReference>
<dbReference type="PROSITE" id="PS51114">
    <property type="entry name" value="FBA"/>
    <property type="match status" value="1"/>
</dbReference>
<evidence type="ECO:0000259" key="1">
    <source>
        <dbReference type="PROSITE" id="PS51114"/>
    </source>
</evidence>
<dbReference type="AlphaFoldDB" id="A0A914DLL1"/>
<dbReference type="InterPro" id="IPR039752">
    <property type="entry name" value="F-box_only"/>
</dbReference>
<dbReference type="GO" id="GO:0061630">
    <property type="term" value="F:ubiquitin protein ligase activity"/>
    <property type="evidence" value="ECO:0007669"/>
    <property type="project" value="TreeGrafter"/>
</dbReference>
<organism evidence="2 3">
    <name type="scientific">Acrobeloides nanus</name>
    <dbReference type="NCBI Taxonomy" id="290746"/>
    <lineage>
        <taxon>Eukaryota</taxon>
        <taxon>Metazoa</taxon>
        <taxon>Ecdysozoa</taxon>
        <taxon>Nematoda</taxon>
        <taxon>Chromadorea</taxon>
        <taxon>Rhabditida</taxon>
        <taxon>Tylenchina</taxon>
        <taxon>Cephalobomorpha</taxon>
        <taxon>Cephaloboidea</taxon>
        <taxon>Cephalobidae</taxon>
        <taxon>Acrobeloides</taxon>
    </lineage>
</organism>
<dbReference type="InterPro" id="IPR007397">
    <property type="entry name" value="F-box-assoc_dom"/>
</dbReference>
<reference evidence="3" key="1">
    <citation type="submission" date="2022-11" db="UniProtKB">
        <authorList>
            <consortium name="WormBaseParasite"/>
        </authorList>
    </citation>
    <scope>IDENTIFICATION</scope>
</reference>
<dbReference type="InterPro" id="IPR008979">
    <property type="entry name" value="Galactose-bd-like_sf"/>
</dbReference>
<protein>
    <submittedName>
        <fullName evidence="3">FBA domain-containing protein</fullName>
    </submittedName>
</protein>
<dbReference type="PANTHER" id="PTHR12125">
    <property type="entry name" value="F-BOX ONLY PROTEIN 6-LIKE PROTEIN"/>
    <property type="match status" value="1"/>
</dbReference>
<dbReference type="Pfam" id="PF04300">
    <property type="entry name" value="FBA"/>
    <property type="match status" value="1"/>
</dbReference>
<dbReference type="Proteomes" id="UP000887540">
    <property type="component" value="Unplaced"/>
</dbReference>
<dbReference type="SUPFAM" id="SSF49785">
    <property type="entry name" value="Galactose-binding domain-like"/>
    <property type="match status" value="1"/>
</dbReference>
<dbReference type="PANTHER" id="PTHR12125:SF5">
    <property type="entry name" value="F-BOX DOMAIN-CONTAINING PROTEIN"/>
    <property type="match status" value="1"/>
</dbReference>
<dbReference type="GO" id="GO:0036503">
    <property type="term" value="P:ERAD pathway"/>
    <property type="evidence" value="ECO:0007669"/>
    <property type="project" value="TreeGrafter"/>
</dbReference>
<evidence type="ECO:0000313" key="2">
    <source>
        <dbReference type="Proteomes" id="UP000887540"/>
    </source>
</evidence>
<dbReference type="FunFam" id="2.60.120.260:FF:000012">
    <property type="entry name" value="F-box only protein 2"/>
    <property type="match status" value="1"/>
</dbReference>
<dbReference type="WBParaSite" id="ACRNAN_scaffold3064.g33098.t1">
    <property type="protein sequence ID" value="ACRNAN_scaffold3064.g33098.t1"/>
    <property type="gene ID" value="ACRNAN_scaffold3064.g33098"/>
</dbReference>
<accession>A0A914DLL1</accession>
<dbReference type="GO" id="GO:0005737">
    <property type="term" value="C:cytoplasm"/>
    <property type="evidence" value="ECO:0007669"/>
    <property type="project" value="UniProtKB-ARBA"/>
</dbReference>
<dbReference type="GO" id="GO:0006516">
    <property type="term" value="P:glycoprotein catabolic process"/>
    <property type="evidence" value="ECO:0007669"/>
    <property type="project" value="TreeGrafter"/>
</dbReference>
<feature type="domain" description="FBA" evidence="1">
    <location>
        <begin position="39"/>
        <end position="231"/>
    </location>
</feature>
<proteinExistence type="predicted"/>
<evidence type="ECO:0000313" key="3">
    <source>
        <dbReference type="WBParaSite" id="ACRNAN_scaffold3064.g33098.t1"/>
    </source>
</evidence>
<dbReference type="Gene3D" id="2.60.120.260">
    <property type="entry name" value="Galactose-binding domain-like"/>
    <property type="match status" value="1"/>
</dbReference>
<keyword evidence="2" id="KW-1185">Reference proteome</keyword>
<dbReference type="SMART" id="SM01198">
    <property type="entry name" value="FBA"/>
    <property type="match status" value="1"/>
</dbReference>
<name>A0A914DLL1_9BILA</name>